<dbReference type="RefSeq" id="WP_169284396.1">
    <property type="nucleotide sequence ID" value="NZ_CP051680.1"/>
</dbReference>
<evidence type="ECO:0000313" key="1">
    <source>
        <dbReference type="EMBL" id="QJD88157.1"/>
    </source>
</evidence>
<dbReference type="EMBL" id="CP051680">
    <property type="protein sequence ID" value="QJD88157.1"/>
    <property type="molecule type" value="Genomic_DNA"/>
</dbReference>
<evidence type="ECO:0000313" key="2">
    <source>
        <dbReference type="Proteomes" id="UP000502248"/>
    </source>
</evidence>
<organism evidence="1 2">
    <name type="scientific">Cohnella herbarum</name>
    <dbReference type="NCBI Taxonomy" id="2728023"/>
    <lineage>
        <taxon>Bacteria</taxon>
        <taxon>Bacillati</taxon>
        <taxon>Bacillota</taxon>
        <taxon>Bacilli</taxon>
        <taxon>Bacillales</taxon>
        <taxon>Paenibacillaceae</taxon>
        <taxon>Cohnella</taxon>
    </lineage>
</organism>
<keyword evidence="2" id="KW-1185">Reference proteome</keyword>
<sequence>MPWDKDNYPDSLKNFTAPVRGKAVEIANALLEEGYEEGRAIAIATSQAKEWADNRNKQIRKKGH</sequence>
<accession>A0A7Z2VSC2</accession>
<dbReference type="AlphaFoldDB" id="A0A7Z2VSC2"/>
<reference evidence="1 2" key="1">
    <citation type="submission" date="2020-04" db="EMBL/GenBank/DDBJ databases">
        <title>Genome sequencing of novel species.</title>
        <authorList>
            <person name="Heo J."/>
            <person name="Kim S.-J."/>
            <person name="Kim J.-S."/>
            <person name="Hong S.-B."/>
            <person name="Kwon S.-W."/>
        </authorList>
    </citation>
    <scope>NUCLEOTIDE SEQUENCE [LARGE SCALE GENOMIC DNA]</scope>
    <source>
        <strain evidence="1 2">MFER-1</strain>
    </source>
</reference>
<gene>
    <name evidence="1" type="ORF">HH215_14505</name>
</gene>
<protein>
    <submittedName>
        <fullName evidence="1">DUF2188 domain-containing protein</fullName>
    </submittedName>
</protein>
<dbReference type="KEGG" id="cheb:HH215_14505"/>
<proteinExistence type="predicted"/>
<dbReference type="Proteomes" id="UP000502248">
    <property type="component" value="Chromosome"/>
</dbReference>
<name>A0A7Z2VSC2_9BACL</name>